<keyword evidence="7" id="KW-1185">Reference proteome</keyword>
<evidence type="ECO:0000256" key="2">
    <source>
        <dbReference type="ARBA" id="ARBA00011901"/>
    </source>
</evidence>
<dbReference type="RefSeq" id="WP_118382329.1">
    <property type="nucleotide sequence ID" value="NZ_JAOQJV010000007.1"/>
</dbReference>
<evidence type="ECO:0000313" key="6">
    <source>
        <dbReference type="EMBL" id="MCU6700050.1"/>
    </source>
</evidence>
<dbReference type="EMBL" id="JAOQJV010000007">
    <property type="protein sequence ID" value="MCU6700050.1"/>
    <property type="molecule type" value="Genomic_DNA"/>
</dbReference>
<dbReference type="SUPFAM" id="SSF55846">
    <property type="entry name" value="N-acetylmuramoyl-L-alanine amidase-like"/>
    <property type="match status" value="1"/>
</dbReference>
<protein>
    <recommendedName>
        <fullName evidence="2">N-acetylmuramoyl-L-alanine amidase</fullName>
        <ecNumber evidence="2">3.5.1.28</ecNumber>
    </recommendedName>
</protein>
<accession>A0ABT2S632</accession>
<dbReference type="InterPro" id="IPR036505">
    <property type="entry name" value="Amidase/PGRP_sf"/>
</dbReference>
<reference evidence="6 7" key="1">
    <citation type="journal article" date="2021" name="ISME Commun">
        <title>Automated analysis of genomic sequences facilitates high-throughput and comprehensive description of bacteria.</title>
        <authorList>
            <person name="Hitch T.C.A."/>
        </authorList>
    </citation>
    <scope>NUCLEOTIDE SEQUENCE [LARGE SCALE GENOMIC DNA]</scope>
    <source>
        <strain evidence="6 7">Sanger_02</strain>
    </source>
</reference>
<comment type="caution">
    <text evidence="6">The sequence shown here is derived from an EMBL/GenBank/DDBJ whole genome shotgun (WGS) entry which is preliminary data.</text>
</comment>
<dbReference type="CDD" id="cd06583">
    <property type="entry name" value="PGRP"/>
    <property type="match status" value="1"/>
</dbReference>
<dbReference type="InterPro" id="IPR002502">
    <property type="entry name" value="Amidase_domain"/>
</dbReference>
<sequence>MKFKRRKRSYKKRQCTPRQRQNRLRKYMKLGMAVLGILCVALVVLRVTGVNPFKRAYSENAGEDIEAVKPDIDVELLTENPYSRPGTATDQITGIVVHYTANPGSTAMDNRNYFEGLKDSHITKASSNFVVGLDGEIVQCVPTWEVAYASNSRNHDTVSIECCHPDDTGKFNDATYRSMVQLCAWLCLKFDLNENDVIRHYDVTGKNCPKYFVENEDAWKTFRKDIKAVLDK</sequence>
<dbReference type="SMART" id="SM00644">
    <property type="entry name" value="Ami_2"/>
    <property type="match status" value="1"/>
</dbReference>
<name>A0ABT2S632_9FIRM</name>
<feature type="domain" description="N-acetylmuramoyl-L-alanine amidase" evidence="5">
    <location>
        <begin position="82"/>
        <end position="211"/>
    </location>
</feature>
<dbReference type="Gene3D" id="3.40.80.10">
    <property type="entry name" value="Peptidoglycan recognition protein-like"/>
    <property type="match status" value="1"/>
</dbReference>
<dbReference type="EC" id="3.5.1.28" evidence="2"/>
<proteinExistence type="predicted"/>
<dbReference type="PANTHER" id="PTHR30417:SF1">
    <property type="entry name" value="N-ACETYLMURAMOYL-L-ALANINE AMIDASE AMID"/>
    <property type="match status" value="1"/>
</dbReference>
<comment type="catalytic activity">
    <reaction evidence="1">
        <text>Hydrolyzes the link between N-acetylmuramoyl residues and L-amino acid residues in certain cell-wall glycopeptides.</text>
        <dbReference type="EC" id="3.5.1.28"/>
    </reaction>
</comment>
<dbReference type="InterPro" id="IPR051206">
    <property type="entry name" value="NAMLAA_amidase_2"/>
</dbReference>
<organism evidence="6 7">
    <name type="scientific">Dorea ammoniilytica</name>
    <dbReference type="NCBI Taxonomy" id="2981788"/>
    <lineage>
        <taxon>Bacteria</taxon>
        <taxon>Bacillati</taxon>
        <taxon>Bacillota</taxon>
        <taxon>Clostridia</taxon>
        <taxon>Lachnospirales</taxon>
        <taxon>Lachnospiraceae</taxon>
        <taxon>Dorea</taxon>
    </lineage>
</organism>
<gene>
    <name evidence="6" type="ORF">OCV65_07375</name>
</gene>
<evidence type="ECO:0000256" key="3">
    <source>
        <dbReference type="ARBA" id="ARBA00022801"/>
    </source>
</evidence>
<dbReference type="Pfam" id="PF01510">
    <property type="entry name" value="Amidase_2"/>
    <property type="match status" value="1"/>
</dbReference>
<evidence type="ECO:0000256" key="1">
    <source>
        <dbReference type="ARBA" id="ARBA00001561"/>
    </source>
</evidence>
<evidence type="ECO:0000313" key="7">
    <source>
        <dbReference type="Proteomes" id="UP001207605"/>
    </source>
</evidence>
<evidence type="ECO:0000259" key="5">
    <source>
        <dbReference type="SMART" id="SM00644"/>
    </source>
</evidence>
<keyword evidence="3" id="KW-0378">Hydrolase</keyword>
<keyword evidence="4" id="KW-0961">Cell wall biogenesis/degradation</keyword>
<evidence type="ECO:0000256" key="4">
    <source>
        <dbReference type="ARBA" id="ARBA00023316"/>
    </source>
</evidence>
<dbReference type="PANTHER" id="PTHR30417">
    <property type="entry name" value="N-ACETYLMURAMOYL-L-ALANINE AMIDASE AMID"/>
    <property type="match status" value="1"/>
</dbReference>
<dbReference type="Proteomes" id="UP001207605">
    <property type="component" value="Unassembled WGS sequence"/>
</dbReference>